<organism evidence="1 2">
    <name type="scientific">Anaerovirgula multivorans</name>
    <dbReference type="NCBI Taxonomy" id="312168"/>
    <lineage>
        <taxon>Bacteria</taxon>
        <taxon>Bacillati</taxon>
        <taxon>Bacillota</taxon>
        <taxon>Clostridia</taxon>
        <taxon>Peptostreptococcales</taxon>
        <taxon>Natronincolaceae</taxon>
        <taxon>Anaerovirgula</taxon>
    </lineage>
</organism>
<dbReference type="EMBL" id="FZOJ01000005">
    <property type="protein sequence ID" value="SNS17830.1"/>
    <property type="molecule type" value="Genomic_DNA"/>
</dbReference>
<keyword evidence="2" id="KW-1185">Reference proteome</keyword>
<name>A0A239CCI9_9FIRM</name>
<gene>
    <name evidence="1" type="ORF">SAMN05446037_1005131</name>
</gene>
<proteinExistence type="predicted"/>
<evidence type="ECO:0000313" key="1">
    <source>
        <dbReference type="EMBL" id="SNS17830.1"/>
    </source>
</evidence>
<accession>A0A239CCI9</accession>
<sequence>MQVNDRFHLVKNLVKAISKVLQRTINGRIEIPLTSPEAKGRYKYLLEMTKREKIIEAKRLSKKGYSYEKIATELQIGKTTAKKILQHELQ</sequence>
<protein>
    <recommendedName>
        <fullName evidence="3">Transposase IS204/IS1001/IS1096/IS1165 DDE domain-containing protein</fullName>
    </recommendedName>
</protein>
<reference evidence="1 2" key="1">
    <citation type="submission" date="2017-06" db="EMBL/GenBank/DDBJ databases">
        <authorList>
            <person name="Kim H.J."/>
            <person name="Triplett B.A."/>
        </authorList>
    </citation>
    <scope>NUCLEOTIDE SEQUENCE [LARGE SCALE GENOMIC DNA]</scope>
    <source>
        <strain evidence="1 2">SCA</strain>
    </source>
</reference>
<evidence type="ECO:0000313" key="2">
    <source>
        <dbReference type="Proteomes" id="UP000198304"/>
    </source>
</evidence>
<evidence type="ECO:0008006" key="3">
    <source>
        <dbReference type="Google" id="ProtNLM"/>
    </source>
</evidence>
<dbReference type="Proteomes" id="UP000198304">
    <property type="component" value="Unassembled WGS sequence"/>
</dbReference>
<dbReference type="AlphaFoldDB" id="A0A239CCI9"/>